<dbReference type="EMBL" id="HF935464">
    <property type="protein sequence ID" value="CCX30673.1"/>
    <property type="molecule type" value="Genomic_DNA"/>
</dbReference>
<accession>U4LFK0</accession>
<dbReference type="AlphaFoldDB" id="U4LFK0"/>
<name>U4LFK0_PYROM</name>
<keyword evidence="2" id="KW-1185">Reference proteome</keyword>
<sequence>MRHPTAHFIPPERLGRQIWLETHPKPQKFLYASTFSDGFHIMLSPSVDCLQEDQHVTSTHLPTVDDLECGFGLPVL</sequence>
<reference evidence="1 2" key="1">
    <citation type="journal article" date="2013" name="PLoS Genet.">
        <title>The genome and development-dependent transcriptomes of Pyronema confluens: a window into fungal evolution.</title>
        <authorList>
            <person name="Traeger S."/>
            <person name="Altegoer F."/>
            <person name="Freitag M."/>
            <person name="Gabaldon T."/>
            <person name="Kempken F."/>
            <person name="Kumar A."/>
            <person name="Marcet-Houben M."/>
            <person name="Poggeler S."/>
            <person name="Stajich J.E."/>
            <person name="Nowrousian M."/>
        </authorList>
    </citation>
    <scope>NUCLEOTIDE SEQUENCE [LARGE SCALE GENOMIC DNA]</scope>
    <source>
        <strain evidence="2">CBS 100304</strain>
        <tissue evidence="1">Vegetative mycelium</tissue>
    </source>
</reference>
<proteinExistence type="predicted"/>
<dbReference type="Proteomes" id="UP000018144">
    <property type="component" value="Unassembled WGS sequence"/>
</dbReference>
<gene>
    <name evidence="1" type="ORF">PCON_09012</name>
</gene>
<organism evidence="1 2">
    <name type="scientific">Pyronema omphalodes (strain CBS 100304)</name>
    <name type="common">Pyronema confluens</name>
    <dbReference type="NCBI Taxonomy" id="1076935"/>
    <lineage>
        <taxon>Eukaryota</taxon>
        <taxon>Fungi</taxon>
        <taxon>Dikarya</taxon>
        <taxon>Ascomycota</taxon>
        <taxon>Pezizomycotina</taxon>
        <taxon>Pezizomycetes</taxon>
        <taxon>Pezizales</taxon>
        <taxon>Pyronemataceae</taxon>
        <taxon>Pyronema</taxon>
    </lineage>
</organism>
<protein>
    <submittedName>
        <fullName evidence="1">Uncharacterized protein</fullName>
    </submittedName>
</protein>
<evidence type="ECO:0000313" key="2">
    <source>
        <dbReference type="Proteomes" id="UP000018144"/>
    </source>
</evidence>
<evidence type="ECO:0000313" key="1">
    <source>
        <dbReference type="EMBL" id="CCX30673.1"/>
    </source>
</evidence>